<keyword evidence="3" id="KW-1185">Reference proteome</keyword>
<dbReference type="RefSeq" id="WP_277279917.1">
    <property type="nucleotide sequence ID" value="NZ_JAROCY010000020.1"/>
</dbReference>
<evidence type="ECO:0000313" key="2">
    <source>
        <dbReference type="EMBL" id="MDF8335093.1"/>
    </source>
</evidence>
<evidence type="ECO:0000256" key="1">
    <source>
        <dbReference type="SAM" id="Phobius"/>
    </source>
</evidence>
<name>A0ABT6CNE4_9SPHN</name>
<evidence type="ECO:0000313" key="3">
    <source>
        <dbReference type="Proteomes" id="UP001222770"/>
    </source>
</evidence>
<comment type="caution">
    <text evidence="2">The sequence shown here is derived from an EMBL/GenBank/DDBJ whole genome shotgun (WGS) entry which is preliminary data.</text>
</comment>
<keyword evidence="1" id="KW-0472">Membrane</keyword>
<dbReference type="EMBL" id="JAROCY010000020">
    <property type="protein sequence ID" value="MDF8335093.1"/>
    <property type="molecule type" value="Genomic_DNA"/>
</dbReference>
<proteinExistence type="predicted"/>
<keyword evidence="1" id="KW-1133">Transmembrane helix</keyword>
<protein>
    <recommendedName>
        <fullName evidence="4">DUF1488 domain-containing protein</fullName>
    </recommendedName>
</protein>
<dbReference type="Proteomes" id="UP001222770">
    <property type="component" value="Unassembled WGS sequence"/>
</dbReference>
<gene>
    <name evidence="2" type="ORF">POM99_17960</name>
</gene>
<feature type="transmembrane region" description="Helical" evidence="1">
    <location>
        <begin position="20"/>
        <end position="37"/>
    </location>
</feature>
<evidence type="ECO:0008006" key="4">
    <source>
        <dbReference type="Google" id="ProtNLM"/>
    </source>
</evidence>
<accession>A0ABT6CNE4</accession>
<reference evidence="2 3" key="1">
    <citation type="submission" date="2023-03" db="EMBL/GenBank/DDBJ databases">
        <title>Novosphingobium cyanobacteriorum sp. nov., isolated from a eutrophic reservoir during the Microcystis bloom period.</title>
        <authorList>
            <person name="Kang M."/>
            <person name="Le V."/>
            <person name="Ko S.-R."/>
            <person name="Lee S.-A."/>
            <person name="Ahn C.-Y."/>
        </authorList>
    </citation>
    <scope>NUCLEOTIDE SEQUENCE [LARGE SCALE GENOMIC DNA]</scope>
    <source>
        <strain evidence="2 3">HBC54</strain>
    </source>
</reference>
<keyword evidence="1" id="KW-0812">Transmembrane</keyword>
<sequence length="83" mass="9362">MNLYPIPGGFRSQLYLLPQGFIISFEVAGGVLSCEWWPREPSRSEMRAMLENYRAARGDFLALTGLRTVVIEAFERGEGDALH</sequence>
<organism evidence="2 3">
    <name type="scientific">Novosphingobium cyanobacteriorum</name>
    <dbReference type="NCBI Taxonomy" id="3024215"/>
    <lineage>
        <taxon>Bacteria</taxon>
        <taxon>Pseudomonadati</taxon>
        <taxon>Pseudomonadota</taxon>
        <taxon>Alphaproteobacteria</taxon>
        <taxon>Sphingomonadales</taxon>
        <taxon>Sphingomonadaceae</taxon>
        <taxon>Novosphingobium</taxon>
    </lineage>
</organism>